<proteinExistence type="predicted"/>
<accession>A0AAN6Z2U3</accession>
<reference evidence="2" key="2">
    <citation type="submission" date="2023-05" db="EMBL/GenBank/DDBJ databases">
        <authorList>
            <consortium name="Lawrence Berkeley National Laboratory"/>
            <person name="Steindorff A."/>
            <person name="Hensen N."/>
            <person name="Bonometti L."/>
            <person name="Westerberg I."/>
            <person name="Brannstrom I.O."/>
            <person name="Guillou S."/>
            <person name="Cros-Aarteil S."/>
            <person name="Calhoun S."/>
            <person name="Haridas S."/>
            <person name="Kuo A."/>
            <person name="Mondo S."/>
            <person name="Pangilinan J."/>
            <person name="Riley R."/>
            <person name="Labutti K."/>
            <person name="Andreopoulos B."/>
            <person name="Lipzen A."/>
            <person name="Chen C."/>
            <person name="Yanf M."/>
            <person name="Daum C."/>
            <person name="Ng V."/>
            <person name="Clum A."/>
            <person name="Ohm R."/>
            <person name="Martin F."/>
            <person name="Silar P."/>
            <person name="Natvig D."/>
            <person name="Lalanne C."/>
            <person name="Gautier V."/>
            <person name="Ament-Velasquez S.L."/>
            <person name="Kruys A."/>
            <person name="Hutchinson M.I."/>
            <person name="Powell A.J."/>
            <person name="Barry K."/>
            <person name="Miller A.N."/>
            <person name="Grigoriev I.V."/>
            <person name="Debuchy R."/>
            <person name="Gladieux P."/>
            <person name="Thoren M.H."/>
            <person name="Johannesson H."/>
        </authorList>
    </citation>
    <scope>NUCLEOTIDE SEQUENCE</scope>
    <source>
        <strain evidence="2">CBS 731.68</strain>
    </source>
</reference>
<dbReference type="GeneID" id="87824217"/>
<name>A0AAN6Z2U3_9PEZI</name>
<dbReference type="Proteomes" id="UP001302602">
    <property type="component" value="Unassembled WGS sequence"/>
</dbReference>
<reference evidence="2" key="1">
    <citation type="journal article" date="2023" name="Mol. Phylogenet. Evol.">
        <title>Genome-scale phylogeny and comparative genomics of the fungal order Sordariales.</title>
        <authorList>
            <person name="Hensen N."/>
            <person name="Bonometti L."/>
            <person name="Westerberg I."/>
            <person name="Brannstrom I.O."/>
            <person name="Guillou S."/>
            <person name="Cros-Aarteil S."/>
            <person name="Calhoun S."/>
            <person name="Haridas S."/>
            <person name="Kuo A."/>
            <person name="Mondo S."/>
            <person name="Pangilinan J."/>
            <person name="Riley R."/>
            <person name="LaButti K."/>
            <person name="Andreopoulos B."/>
            <person name="Lipzen A."/>
            <person name="Chen C."/>
            <person name="Yan M."/>
            <person name="Daum C."/>
            <person name="Ng V."/>
            <person name="Clum A."/>
            <person name="Steindorff A."/>
            <person name="Ohm R.A."/>
            <person name="Martin F."/>
            <person name="Silar P."/>
            <person name="Natvig D.O."/>
            <person name="Lalanne C."/>
            <person name="Gautier V."/>
            <person name="Ament-Velasquez S.L."/>
            <person name="Kruys A."/>
            <person name="Hutchinson M.I."/>
            <person name="Powell A.J."/>
            <person name="Barry K."/>
            <person name="Miller A.N."/>
            <person name="Grigoriev I.V."/>
            <person name="Debuchy R."/>
            <person name="Gladieux P."/>
            <person name="Hiltunen Thoren M."/>
            <person name="Johannesson H."/>
        </authorList>
    </citation>
    <scope>NUCLEOTIDE SEQUENCE</scope>
    <source>
        <strain evidence="2">CBS 731.68</strain>
    </source>
</reference>
<protein>
    <recommendedName>
        <fullName evidence="4">Secreted protein</fullName>
    </recommendedName>
</protein>
<evidence type="ECO:0000313" key="3">
    <source>
        <dbReference type="Proteomes" id="UP001302602"/>
    </source>
</evidence>
<keyword evidence="3" id="KW-1185">Reference proteome</keyword>
<comment type="caution">
    <text evidence="2">The sequence shown here is derived from an EMBL/GenBank/DDBJ whole genome shotgun (WGS) entry which is preliminary data.</text>
</comment>
<dbReference type="EMBL" id="MU853229">
    <property type="protein sequence ID" value="KAK4123216.1"/>
    <property type="molecule type" value="Genomic_DNA"/>
</dbReference>
<organism evidence="2 3">
    <name type="scientific">Parathielavia appendiculata</name>
    <dbReference type="NCBI Taxonomy" id="2587402"/>
    <lineage>
        <taxon>Eukaryota</taxon>
        <taxon>Fungi</taxon>
        <taxon>Dikarya</taxon>
        <taxon>Ascomycota</taxon>
        <taxon>Pezizomycotina</taxon>
        <taxon>Sordariomycetes</taxon>
        <taxon>Sordariomycetidae</taxon>
        <taxon>Sordariales</taxon>
        <taxon>Chaetomiaceae</taxon>
        <taxon>Parathielavia</taxon>
    </lineage>
</organism>
<dbReference type="AlphaFoldDB" id="A0AAN6Z2U3"/>
<keyword evidence="1" id="KW-0732">Signal</keyword>
<evidence type="ECO:0000256" key="1">
    <source>
        <dbReference type="SAM" id="SignalP"/>
    </source>
</evidence>
<feature type="chain" id="PRO_5042972763" description="Secreted protein" evidence="1">
    <location>
        <begin position="20"/>
        <end position="79"/>
    </location>
</feature>
<evidence type="ECO:0000313" key="2">
    <source>
        <dbReference type="EMBL" id="KAK4123216.1"/>
    </source>
</evidence>
<sequence>MDSRCHWSGVCLLCMCVASRRILYKQQQCLRSLLRGTGVDRCIFSPLDWVQPLPQPSKERYRNVWAFLSGLIRGDGLVW</sequence>
<gene>
    <name evidence="2" type="ORF">N657DRAFT_452003</name>
</gene>
<evidence type="ECO:0008006" key="4">
    <source>
        <dbReference type="Google" id="ProtNLM"/>
    </source>
</evidence>
<dbReference type="RefSeq" id="XP_062646987.1">
    <property type="nucleotide sequence ID" value="XM_062787447.1"/>
</dbReference>
<feature type="signal peptide" evidence="1">
    <location>
        <begin position="1"/>
        <end position="19"/>
    </location>
</feature>